<proteinExistence type="predicted"/>
<evidence type="ECO:0000313" key="2">
    <source>
        <dbReference type="EMBL" id="CAH0107244.1"/>
    </source>
</evidence>
<accession>A0A8J2W6K6</accession>
<dbReference type="EMBL" id="CAKKLH010000257">
    <property type="protein sequence ID" value="CAH0107244.1"/>
    <property type="molecule type" value="Genomic_DNA"/>
</dbReference>
<protein>
    <submittedName>
        <fullName evidence="2">Uncharacterized protein</fullName>
    </submittedName>
</protein>
<evidence type="ECO:0000313" key="3">
    <source>
        <dbReference type="Proteomes" id="UP000789390"/>
    </source>
</evidence>
<reference evidence="2" key="1">
    <citation type="submission" date="2021-11" db="EMBL/GenBank/DDBJ databases">
        <authorList>
            <person name="Schell T."/>
        </authorList>
    </citation>
    <scope>NUCLEOTIDE SEQUENCE</scope>
    <source>
        <strain evidence="2">M5</strain>
    </source>
</reference>
<dbReference type="AlphaFoldDB" id="A0A8J2W6K6"/>
<evidence type="ECO:0000256" key="1">
    <source>
        <dbReference type="SAM" id="MobiDB-lite"/>
    </source>
</evidence>
<feature type="compositionally biased region" description="Polar residues" evidence="1">
    <location>
        <begin position="10"/>
        <end position="31"/>
    </location>
</feature>
<name>A0A8J2W6K6_9CRUS</name>
<feature type="compositionally biased region" description="Polar residues" evidence="1">
    <location>
        <begin position="228"/>
        <end position="245"/>
    </location>
</feature>
<organism evidence="2 3">
    <name type="scientific">Daphnia galeata</name>
    <dbReference type="NCBI Taxonomy" id="27404"/>
    <lineage>
        <taxon>Eukaryota</taxon>
        <taxon>Metazoa</taxon>
        <taxon>Ecdysozoa</taxon>
        <taxon>Arthropoda</taxon>
        <taxon>Crustacea</taxon>
        <taxon>Branchiopoda</taxon>
        <taxon>Diplostraca</taxon>
        <taxon>Cladocera</taxon>
        <taxon>Anomopoda</taxon>
        <taxon>Daphniidae</taxon>
        <taxon>Daphnia</taxon>
    </lineage>
</organism>
<feature type="region of interest" description="Disordered" evidence="1">
    <location>
        <begin position="194"/>
        <end position="252"/>
    </location>
</feature>
<dbReference type="OrthoDB" id="10022757at2759"/>
<gene>
    <name evidence="2" type="ORF">DGAL_LOCUS10535</name>
</gene>
<sequence length="252" mass="28390">MFTSGFKLPVTSSGTHNTVVPPTPKTWNQHPPESMPWGPLPQHRVTRFSGESDSTQTYPTASNEPMLLWNTPLEVNWNLMPSSSMKRKIEDPCEEQTRKQLITEDKISAHLSQLQIDSPSVEEKNCRSDAMEDDTINTTCLEGVKIDSCSKLVLSEEILNFQHESSIPASLLESFNKPSMAVVLWQPRNTVHQLTTRDSSSSEERSCRAVLEPNPSNDELINEDESNNNEPIDNFNLNEMASQSDLEMDDDL</sequence>
<feature type="region of interest" description="Disordered" evidence="1">
    <location>
        <begin position="1"/>
        <end position="31"/>
    </location>
</feature>
<comment type="caution">
    <text evidence="2">The sequence shown here is derived from an EMBL/GenBank/DDBJ whole genome shotgun (WGS) entry which is preliminary data.</text>
</comment>
<keyword evidence="3" id="KW-1185">Reference proteome</keyword>
<dbReference type="Proteomes" id="UP000789390">
    <property type="component" value="Unassembled WGS sequence"/>
</dbReference>